<protein>
    <submittedName>
        <fullName evidence="2">Uncharacterized protein</fullName>
    </submittedName>
</protein>
<comment type="caution">
    <text evidence="2">The sequence shown here is derived from an EMBL/GenBank/DDBJ whole genome shotgun (WGS) entry which is preliminary data.</text>
</comment>
<accession>A0ABU3AVA9</accession>
<sequence length="86" mass="8933">MTDLIGRLLARLRLTPVPRGAHHRTSPRPAVRTAPPTPSAAGVMPLPALPAHRSPYGLPTTLDGTETVAVRPYLLAGAPGELEAAA</sequence>
<evidence type="ECO:0000313" key="2">
    <source>
        <dbReference type="EMBL" id="MDT0613760.1"/>
    </source>
</evidence>
<reference evidence="2" key="1">
    <citation type="submission" date="2024-05" db="EMBL/GenBank/DDBJ databases">
        <title>30 novel species of actinomycetes from the DSMZ collection.</title>
        <authorList>
            <person name="Nouioui I."/>
        </authorList>
    </citation>
    <scope>NUCLEOTIDE SEQUENCE</scope>
    <source>
        <strain evidence="2">DSM 40712</strain>
    </source>
</reference>
<dbReference type="EMBL" id="JAVRFH010000032">
    <property type="protein sequence ID" value="MDT0613760.1"/>
    <property type="molecule type" value="Genomic_DNA"/>
</dbReference>
<keyword evidence="3" id="KW-1185">Reference proteome</keyword>
<evidence type="ECO:0000313" key="3">
    <source>
        <dbReference type="Proteomes" id="UP001180724"/>
    </source>
</evidence>
<proteinExistence type="predicted"/>
<name>A0ABU3AVA9_9ACTN</name>
<dbReference type="Proteomes" id="UP001180724">
    <property type="component" value="Unassembled WGS sequence"/>
</dbReference>
<dbReference type="RefSeq" id="WP_311576995.1">
    <property type="nucleotide sequence ID" value="NZ_JAVRFH010000032.1"/>
</dbReference>
<feature type="region of interest" description="Disordered" evidence="1">
    <location>
        <begin position="16"/>
        <end position="48"/>
    </location>
</feature>
<gene>
    <name evidence="2" type="ORF">RM812_26565</name>
</gene>
<evidence type="ECO:0000256" key="1">
    <source>
        <dbReference type="SAM" id="MobiDB-lite"/>
    </source>
</evidence>
<organism evidence="2 3">
    <name type="scientific">Streptomyces lancefieldiae</name>
    <dbReference type="NCBI Taxonomy" id="3075520"/>
    <lineage>
        <taxon>Bacteria</taxon>
        <taxon>Bacillati</taxon>
        <taxon>Actinomycetota</taxon>
        <taxon>Actinomycetes</taxon>
        <taxon>Kitasatosporales</taxon>
        <taxon>Streptomycetaceae</taxon>
        <taxon>Streptomyces</taxon>
    </lineage>
</organism>